<organism evidence="1">
    <name type="scientific">marine sediment metagenome</name>
    <dbReference type="NCBI Taxonomy" id="412755"/>
    <lineage>
        <taxon>unclassified sequences</taxon>
        <taxon>metagenomes</taxon>
        <taxon>ecological metagenomes</taxon>
    </lineage>
</organism>
<comment type="caution">
    <text evidence="1">The sequence shown here is derived from an EMBL/GenBank/DDBJ whole genome shotgun (WGS) entry which is preliminary data.</text>
</comment>
<name>X1AFA4_9ZZZZ</name>
<evidence type="ECO:0000313" key="1">
    <source>
        <dbReference type="EMBL" id="GAG80529.1"/>
    </source>
</evidence>
<gene>
    <name evidence="1" type="ORF">S01H4_25909</name>
</gene>
<feature type="non-terminal residue" evidence="1">
    <location>
        <position position="32"/>
    </location>
</feature>
<accession>X1AFA4</accession>
<reference evidence="1" key="1">
    <citation type="journal article" date="2014" name="Front. Microbiol.">
        <title>High frequency of phylogenetically diverse reductive dehalogenase-homologous genes in deep subseafloor sedimentary metagenomes.</title>
        <authorList>
            <person name="Kawai M."/>
            <person name="Futagami T."/>
            <person name="Toyoda A."/>
            <person name="Takaki Y."/>
            <person name="Nishi S."/>
            <person name="Hori S."/>
            <person name="Arai W."/>
            <person name="Tsubouchi T."/>
            <person name="Morono Y."/>
            <person name="Uchiyama I."/>
            <person name="Ito T."/>
            <person name="Fujiyama A."/>
            <person name="Inagaki F."/>
            <person name="Takami H."/>
        </authorList>
    </citation>
    <scope>NUCLEOTIDE SEQUENCE</scope>
    <source>
        <strain evidence="1">Expedition CK06-06</strain>
    </source>
</reference>
<dbReference type="EMBL" id="BART01012403">
    <property type="protein sequence ID" value="GAG80529.1"/>
    <property type="molecule type" value="Genomic_DNA"/>
</dbReference>
<proteinExistence type="predicted"/>
<sequence>MVITSDQAAQDIIDAMLVHFRSELVWWDGKFY</sequence>
<protein>
    <submittedName>
        <fullName evidence="1">Uncharacterized protein</fullName>
    </submittedName>
</protein>
<dbReference type="AlphaFoldDB" id="X1AFA4"/>